<evidence type="ECO:0000256" key="20">
    <source>
        <dbReference type="SAM" id="SignalP"/>
    </source>
</evidence>
<dbReference type="GO" id="GO:0005886">
    <property type="term" value="C:plasma membrane"/>
    <property type="evidence" value="ECO:0007669"/>
    <property type="project" value="UniProtKB-SubCell"/>
</dbReference>
<feature type="binding site" evidence="19">
    <location>
        <position position="302"/>
    </location>
    <ligand>
        <name>Mg(2+)</name>
        <dbReference type="ChEBI" id="CHEBI:18420"/>
    </ligand>
</feature>
<dbReference type="InterPro" id="IPR003374">
    <property type="entry name" value="ApbE-like_sf"/>
</dbReference>
<evidence type="ECO:0000313" key="21">
    <source>
        <dbReference type="EMBL" id="TWT98096.1"/>
    </source>
</evidence>
<dbReference type="PANTHER" id="PTHR30040">
    <property type="entry name" value="THIAMINE BIOSYNTHESIS LIPOPROTEIN APBE"/>
    <property type="match status" value="1"/>
</dbReference>
<keyword evidence="10 18" id="KW-0274">FAD</keyword>
<evidence type="ECO:0000256" key="19">
    <source>
        <dbReference type="PIRSR" id="PIRSR006268-2"/>
    </source>
</evidence>
<evidence type="ECO:0000256" key="17">
    <source>
        <dbReference type="ARBA" id="ARBA00060485"/>
    </source>
</evidence>
<evidence type="ECO:0000256" key="18">
    <source>
        <dbReference type="PIRNR" id="PIRNR006268"/>
    </source>
</evidence>
<evidence type="ECO:0000256" key="11">
    <source>
        <dbReference type="ARBA" id="ARBA00022842"/>
    </source>
</evidence>
<accession>A0A5C6AF89</accession>
<evidence type="ECO:0000256" key="7">
    <source>
        <dbReference type="ARBA" id="ARBA00022679"/>
    </source>
</evidence>
<dbReference type="Gene3D" id="3.10.520.10">
    <property type="entry name" value="ApbE-like domains"/>
    <property type="match status" value="1"/>
</dbReference>
<keyword evidence="14 21" id="KW-0449">Lipoprotein</keyword>
<keyword evidence="11 18" id="KW-0460">Magnesium</keyword>
<evidence type="ECO:0000256" key="2">
    <source>
        <dbReference type="ARBA" id="ARBA00011955"/>
    </source>
</evidence>
<keyword evidence="7 18" id="KW-0808">Transferase</keyword>
<dbReference type="Proteomes" id="UP000317421">
    <property type="component" value="Unassembled WGS sequence"/>
</dbReference>
<protein>
    <recommendedName>
        <fullName evidence="3 18">FAD:protein FMN transferase</fullName>
        <ecNumber evidence="2 18">2.7.1.180</ecNumber>
    </recommendedName>
    <alternativeName>
        <fullName evidence="15 18">Flavin transferase</fullName>
    </alternativeName>
</protein>
<evidence type="ECO:0000256" key="9">
    <source>
        <dbReference type="ARBA" id="ARBA00022729"/>
    </source>
</evidence>
<comment type="catalytic activity">
    <reaction evidence="16 18">
        <text>L-threonyl-[protein] + FAD = FMN-L-threonyl-[protein] + AMP + H(+)</text>
        <dbReference type="Rhea" id="RHEA:36847"/>
        <dbReference type="Rhea" id="RHEA-COMP:11060"/>
        <dbReference type="Rhea" id="RHEA-COMP:11061"/>
        <dbReference type="ChEBI" id="CHEBI:15378"/>
        <dbReference type="ChEBI" id="CHEBI:30013"/>
        <dbReference type="ChEBI" id="CHEBI:57692"/>
        <dbReference type="ChEBI" id="CHEBI:74257"/>
        <dbReference type="ChEBI" id="CHEBI:456215"/>
        <dbReference type="EC" id="2.7.1.180"/>
    </reaction>
</comment>
<comment type="subcellular location">
    <subcellularLocation>
        <location evidence="17">Cell inner membrane</location>
        <topology evidence="17">Lipid-anchor</topology>
        <orientation evidence="17">Periplasmic side</orientation>
    </subcellularLocation>
</comment>
<dbReference type="PANTHER" id="PTHR30040:SF2">
    <property type="entry name" value="FAD:PROTEIN FMN TRANSFERASE"/>
    <property type="match status" value="1"/>
</dbReference>
<dbReference type="AlphaFoldDB" id="A0A5C6AF89"/>
<keyword evidence="8 18" id="KW-0479">Metal-binding</keyword>
<evidence type="ECO:0000256" key="5">
    <source>
        <dbReference type="ARBA" id="ARBA00022519"/>
    </source>
</evidence>
<feature type="signal peptide" evidence="20">
    <location>
        <begin position="1"/>
        <end position="31"/>
    </location>
</feature>
<comment type="cofactor">
    <cofactor evidence="19">
        <name>Mg(2+)</name>
        <dbReference type="ChEBI" id="CHEBI:18420"/>
    </cofactor>
    <cofactor evidence="19">
        <name>Mn(2+)</name>
        <dbReference type="ChEBI" id="CHEBI:29035"/>
    </cofactor>
    <text evidence="19">Magnesium. Can also use manganese.</text>
</comment>
<keyword evidence="13" id="KW-0564">Palmitate</keyword>
<evidence type="ECO:0000256" key="13">
    <source>
        <dbReference type="ARBA" id="ARBA00023139"/>
    </source>
</evidence>
<keyword evidence="6 18" id="KW-0285">Flavoprotein</keyword>
<dbReference type="FunFam" id="3.10.520.10:FF:000001">
    <property type="entry name" value="FAD:protein FMN transferase"/>
    <property type="match status" value="1"/>
</dbReference>
<keyword evidence="22" id="KW-1185">Reference proteome</keyword>
<organism evidence="21 22">
    <name type="scientific">Botrimarina colliarenosi</name>
    <dbReference type="NCBI Taxonomy" id="2528001"/>
    <lineage>
        <taxon>Bacteria</taxon>
        <taxon>Pseudomonadati</taxon>
        <taxon>Planctomycetota</taxon>
        <taxon>Planctomycetia</taxon>
        <taxon>Pirellulales</taxon>
        <taxon>Lacipirellulaceae</taxon>
        <taxon>Botrimarina</taxon>
    </lineage>
</organism>
<evidence type="ECO:0000256" key="15">
    <source>
        <dbReference type="ARBA" id="ARBA00031306"/>
    </source>
</evidence>
<dbReference type="GO" id="GO:0046872">
    <property type="term" value="F:metal ion binding"/>
    <property type="evidence" value="ECO:0007669"/>
    <property type="project" value="UniProtKB-UniRule"/>
</dbReference>
<dbReference type="EC" id="2.7.1.180" evidence="2 18"/>
<evidence type="ECO:0000256" key="14">
    <source>
        <dbReference type="ARBA" id="ARBA00023288"/>
    </source>
</evidence>
<evidence type="ECO:0000256" key="10">
    <source>
        <dbReference type="ARBA" id="ARBA00022827"/>
    </source>
</evidence>
<comment type="caution">
    <text evidence="21">The sequence shown here is derived from an EMBL/GenBank/DDBJ whole genome shotgun (WGS) entry which is preliminary data.</text>
</comment>
<dbReference type="GO" id="GO:0016740">
    <property type="term" value="F:transferase activity"/>
    <property type="evidence" value="ECO:0007669"/>
    <property type="project" value="UniProtKB-UniRule"/>
</dbReference>
<dbReference type="SUPFAM" id="SSF143631">
    <property type="entry name" value="ApbE-like"/>
    <property type="match status" value="1"/>
</dbReference>
<reference evidence="21 22" key="1">
    <citation type="submission" date="2019-02" db="EMBL/GenBank/DDBJ databases">
        <title>Deep-cultivation of Planctomycetes and their phenomic and genomic characterization uncovers novel biology.</title>
        <authorList>
            <person name="Wiegand S."/>
            <person name="Jogler M."/>
            <person name="Boedeker C."/>
            <person name="Pinto D."/>
            <person name="Vollmers J."/>
            <person name="Rivas-Marin E."/>
            <person name="Kohn T."/>
            <person name="Peeters S.H."/>
            <person name="Heuer A."/>
            <person name="Rast P."/>
            <person name="Oberbeckmann S."/>
            <person name="Bunk B."/>
            <person name="Jeske O."/>
            <person name="Meyerdierks A."/>
            <person name="Storesund J.E."/>
            <person name="Kallscheuer N."/>
            <person name="Luecker S."/>
            <person name="Lage O.M."/>
            <person name="Pohl T."/>
            <person name="Merkel B.J."/>
            <person name="Hornburger P."/>
            <person name="Mueller R.-W."/>
            <person name="Bruemmer F."/>
            <person name="Labrenz M."/>
            <person name="Spormann A.M."/>
            <person name="Op Den Camp H."/>
            <person name="Overmann J."/>
            <person name="Amann R."/>
            <person name="Jetten M.S.M."/>
            <person name="Mascher T."/>
            <person name="Medema M.H."/>
            <person name="Devos D.P."/>
            <person name="Kaster A.-K."/>
            <person name="Ovreas L."/>
            <person name="Rohde M."/>
            <person name="Galperin M.Y."/>
            <person name="Jogler C."/>
        </authorList>
    </citation>
    <scope>NUCLEOTIDE SEQUENCE [LARGE SCALE GENOMIC DNA]</scope>
    <source>
        <strain evidence="21 22">Pla108</strain>
    </source>
</reference>
<proteinExistence type="inferred from homology"/>
<feature type="chain" id="PRO_5039892068" description="FAD:protein FMN transferase" evidence="20">
    <location>
        <begin position="32"/>
        <end position="356"/>
    </location>
</feature>
<keyword evidence="5" id="KW-0997">Cell inner membrane</keyword>
<evidence type="ECO:0000256" key="6">
    <source>
        <dbReference type="ARBA" id="ARBA00022630"/>
    </source>
</evidence>
<evidence type="ECO:0000256" key="4">
    <source>
        <dbReference type="ARBA" id="ARBA00022475"/>
    </source>
</evidence>
<keyword evidence="9 20" id="KW-0732">Signal</keyword>
<evidence type="ECO:0000256" key="12">
    <source>
        <dbReference type="ARBA" id="ARBA00023136"/>
    </source>
</evidence>
<evidence type="ECO:0000256" key="16">
    <source>
        <dbReference type="ARBA" id="ARBA00048540"/>
    </source>
</evidence>
<comment type="similarity">
    <text evidence="1 18">Belongs to the ApbE family.</text>
</comment>
<keyword evidence="4" id="KW-1003">Cell membrane</keyword>
<evidence type="ECO:0000256" key="1">
    <source>
        <dbReference type="ARBA" id="ARBA00008282"/>
    </source>
</evidence>
<evidence type="ECO:0000313" key="22">
    <source>
        <dbReference type="Proteomes" id="UP000317421"/>
    </source>
</evidence>
<feature type="binding site" evidence="19">
    <location>
        <position position="306"/>
    </location>
    <ligand>
        <name>Mg(2+)</name>
        <dbReference type="ChEBI" id="CHEBI:18420"/>
    </ligand>
</feature>
<name>A0A5C6AF89_9BACT</name>
<gene>
    <name evidence="21" type="primary">apbE_1</name>
    <name evidence="21" type="ORF">Pla108_22530</name>
</gene>
<dbReference type="InterPro" id="IPR024932">
    <property type="entry name" value="ApbE"/>
</dbReference>
<dbReference type="PIRSF" id="PIRSF006268">
    <property type="entry name" value="ApbE"/>
    <property type="match status" value="1"/>
</dbReference>
<dbReference type="Pfam" id="PF02424">
    <property type="entry name" value="ApbE"/>
    <property type="match status" value="1"/>
</dbReference>
<keyword evidence="12" id="KW-0472">Membrane</keyword>
<evidence type="ECO:0000256" key="8">
    <source>
        <dbReference type="ARBA" id="ARBA00022723"/>
    </source>
</evidence>
<evidence type="ECO:0000256" key="3">
    <source>
        <dbReference type="ARBA" id="ARBA00016337"/>
    </source>
</evidence>
<sequence precursor="true">MSQVRAARRLGSTFVGVSLRLALLASVAGCAAEKSEPIWSLSGATMGTRYNVSVVGGDEADAKALQQRLDERLAEVNRRMSTYDPQSELSRFNAGDSTDWFDVSAETASVVQSALELASASEGAFDPTVGPLVNLWGFGPDKRRDEAPSDGDIAAAKARVGFAAVEARLDPPALRKATPGVYLDLSAIAKGHGVDAVAELIAEAGYAAAMVEIGGEVRAFGAKPGGKPWRIGLEKPESGLTHSLQEVIELSDRSLATSGDYRNFFEVDGRRYSHTIDAATGRPVTHNLATVTVQATTCRDADGLATTLLVLGPTAGYDWAVGRGVAALFVSRTDDELIERTTPAWERPADHPGTKP</sequence>
<feature type="binding site" evidence="19">
    <location>
        <position position="187"/>
    </location>
    <ligand>
        <name>Mg(2+)</name>
        <dbReference type="ChEBI" id="CHEBI:18420"/>
    </ligand>
</feature>
<dbReference type="EMBL" id="SJPR01000002">
    <property type="protein sequence ID" value="TWT98096.1"/>
    <property type="molecule type" value="Genomic_DNA"/>
</dbReference>